<protein>
    <recommendedName>
        <fullName evidence="8">Membrane transporter</fullName>
    </recommendedName>
</protein>
<dbReference type="GO" id="GO:0022857">
    <property type="term" value="F:transmembrane transporter activity"/>
    <property type="evidence" value="ECO:0007669"/>
    <property type="project" value="InterPro"/>
</dbReference>
<gene>
    <name evidence="6" type="ORF">PENTCL1PPCAC_16980</name>
</gene>
<name>A0AAV5TK54_9BILA</name>
<keyword evidence="4 5" id="KW-0472">Membrane</keyword>
<dbReference type="InterPro" id="IPR011701">
    <property type="entry name" value="MFS"/>
</dbReference>
<evidence type="ECO:0000313" key="7">
    <source>
        <dbReference type="Proteomes" id="UP001432027"/>
    </source>
</evidence>
<feature type="transmembrane region" description="Helical" evidence="5">
    <location>
        <begin position="77"/>
        <end position="96"/>
    </location>
</feature>
<keyword evidence="2 5" id="KW-0812">Transmembrane</keyword>
<evidence type="ECO:0000256" key="1">
    <source>
        <dbReference type="ARBA" id="ARBA00004141"/>
    </source>
</evidence>
<evidence type="ECO:0000256" key="3">
    <source>
        <dbReference type="ARBA" id="ARBA00022989"/>
    </source>
</evidence>
<dbReference type="Gene3D" id="1.20.1250.20">
    <property type="entry name" value="MFS general substrate transporter like domains"/>
    <property type="match status" value="1"/>
</dbReference>
<reference evidence="6" key="1">
    <citation type="submission" date="2023-10" db="EMBL/GenBank/DDBJ databases">
        <title>Genome assembly of Pristionchus species.</title>
        <authorList>
            <person name="Yoshida K."/>
            <person name="Sommer R.J."/>
        </authorList>
    </citation>
    <scope>NUCLEOTIDE SEQUENCE</scope>
    <source>
        <strain evidence="6">RS0144</strain>
    </source>
</reference>
<feature type="transmembrane region" description="Helical" evidence="5">
    <location>
        <begin position="140"/>
        <end position="159"/>
    </location>
</feature>
<dbReference type="PANTHER" id="PTHR11662:SF405">
    <property type="entry name" value="PROTEIN CBG12249"/>
    <property type="match status" value="1"/>
</dbReference>
<dbReference type="InterPro" id="IPR036259">
    <property type="entry name" value="MFS_trans_sf"/>
</dbReference>
<dbReference type="Pfam" id="PF07690">
    <property type="entry name" value="MFS_1"/>
    <property type="match status" value="1"/>
</dbReference>
<sequence>PIYACLCAQFANNFSSTFIQTFLPTYFRDELMISLSMNGLYTMISSVVQIFTRTGCCIVSDRLKQKGVLNVTSSAKIFQSLCGAGIAISLLCLAFLPSCDKSWIAAICLIFYGITCSFGIPGYNTALMSISPQYSGTLSSMMLLSGTLASISSPMLMSLL</sequence>
<dbReference type="PANTHER" id="PTHR11662">
    <property type="entry name" value="SOLUTE CARRIER FAMILY 17"/>
    <property type="match status" value="1"/>
</dbReference>
<dbReference type="EMBL" id="BTSX01000004">
    <property type="protein sequence ID" value="GMS94805.1"/>
    <property type="molecule type" value="Genomic_DNA"/>
</dbReference>
<dbReference type="GO" id="GO:0006820">
    <property type="term" value="P:monoatomic anion transport"/>
    <property type="evidence" value="ECO:0007669"/>
    <property type="project" value="TreeGrafter"/>
</dbReference>
<feature type="non-terminal residue" evidence="6">
    <location>
        <position position="1"/>
    </location>
</feature>
<dbReference type="SUPFAM" id="SSF103473">
    <property type="entry name" value="MFS general substrate transporter"/>
    <property type="match status" value="1"/>
</dbReference>
<dbReference type="Proteomes" id="UP001432027">
    <property type="component" value="Unassembled WGS sequence"/>
</dbReference>
<comment type="caution">
    <text evidence="6">The sequence shown here is derived from an EMBL/GenBank/DDBJ whole genome shotgun (WGS) entry which is preliminary data.</text>
</comment>
<feature type="transmembrane region" description="Helical" evidence="5">
    <location>
        <begin position="103"/>
        <end position="120"/>
    </location>
</feature>
<organism evidence="6 7">
    <name type="scientific">Pristionchus entomophagus</name>
    <dbReference type="NCBI Taxonomy" id="358040"/>
    <lineage>
        <taxon>Eukaryota</taxon>
        <taxon>Metazoa</taxon>
        <taxon>Ecdysozoa</taxon>
        <taxon>Nematoda</taxon>
        <taxon>Chromadorea</taxon>
        <taxon>Rhabditida</taxon>
        <taxon>Rhabditina</taxon>
        <taxon>Diplogasteromorpha</taxon>
        <taxon>Diplogasteroidea</taxon>
        <taxon>Neodiplogasteridae</taxon>
        <taxon>Pristionchus</taxon>
    </lineage>
</organism>
<comment type="subcellular location">
    <subcellularLocation>
        <location evidence="1">Membrane</location>
        <topology evidence="1">Multi-pass membrane protein</topology>
    </subcellularLocation>
</comment>
<keyword evidence="7" id="KW-1185">Reference proteome</keyword>
<evidence type="ECO:0000256" key="4">
    <source>
        <dbReference type="ARBA" id="ARBA00023136"/>
    </source>
</evidence>
<proteinExistence type="predicted"/>
<dbReference type="AlphaFoldDB" id="A0AAV5TK54"/>
<dbReference type="GO" id="GO:0016020">
    <property type="term" value="C:membrane"/>
    <property type="evidence" value="ECO:0007669"/>
    <property type="project" value="UniProtKB-SubCell"/>
</dbReference>
<evidence type="ECO:0000256" key="2">
    <source>
        <dbReference type="ARBA" id="ARBA00022692"/>
    </source>
</evidence>
<accession>A0AAV5TK54</accession>
<evidence type="ECO:0008006" key="8">
    <source>
        <dbReference type="Google" id="ProtNLM"/>
    </source>
</evidence>
<keyword evidence="3 5" id="KW-1133">Transmembrane helix</keyword>
<feature type="non-terminal residue" evidence="6">
    <location>
        <position position="160"/>
    </location>
</feature>
<dbReference type="InterPro" id="IPR050382">
    <property type="entry name" value="MFS_Na/Anion_cotransporter"/>
</dbReference>
<evidence type="ECO:0000313" key="6">
    <source>
        <dbReference type="EMBL" id="GMS94805.1"/>
    </source>
</evidence>
<evidence type="ECO:0000256" key="5">
    <source>
        <dbReference type="SAM" id="Phobius"/>
    </source>
</evidence>